<evidence type="ECO:0000313" key="9">
    <source>
        <dbReference type="EMBL" id="XBH20874.1"/>
    </source>
</evidence>
<keyword evidence="5 7" id="KW-1133">Transmembrane helix</keyword>
<evidence type="ECO:0000256" key="2">
    <source>
        <dbReference type="ARBA" id="ARBA00008335"/>
    </source>
</evidence>
<evidence type="ECO:0000256" key="1">
    <source>
        <dbReference type="ARBA" id="ARBA00004651"/>
    </source>
</evidence>
<dbReference type="AlphaFoldDB" id="A0AAU7DU66"/>
<evidence type="ECO:0000256" key="7">
    <source>
        <dbReference type="SAM" id="Phobius"/>
    </source>
</evidence>
<name>A0AAU7DU66_9MICO</name>
<evidence type="ECO:0000256" key="5">
    <source>
        <dbReference type="ARBA" id="ARBA00022989"/>
    </source>
</evidence>
<feature type="transmembrane region" description="Helical" evidence="7">
    <location>
        <begin position="214"/>
        <end position="236"/>
    </location>
</feature>
<sequence>MTMMAVGGMVFSMAAEPIRKCIGRLNSLALVLTLTGTGAVGLVVAPNSAVSITAMFFLGLAMTGILLVGQNILVLIHRARSARMIGEFSVTFSIASLACVLLLPVLAGSVFGWRAYPGLQIVALLVLALPLLVGAYRNKDLIPDHSIIEVATDQPLDQAPAASTASTATTGQHSASQARGLAKHPIALMAVVIALEWSIVFWTALFLIDVAGISAAQGAVATAVLVAGVLAGRLAGSFLLEQQGGWRLLVLSCALALIAVVLVLQAVSMISALLLAAAVMLVWARPRSGQLESVS</sequence>
<dbReference type="EMBL" id="CP146203">
    <property type="protein sequence ID" value="XBH20874.1"/>
    <property type="molecule type" value="Genomic_DNA"/>
</dbReference>
<dbReference type="Pfam" id="PF07690">
    <property type="entry name" value="MFS_1"/>
    <property type="match status" value="1"/>
</dbReference>
<accession>A0AAU7DU66</accession>
<dbReference type="SUPFAM" id="SSF103473">
    <property type="entry name" value="MFS general substrate transporter"/>
    <property type="match status" value="1"/>
</dbReference>
<keyword evidence="6 7" id="KW-0472">Membrane</keyword>
<dbReference type="InterPro" id="IPR011701">
    <property type="entry name" value="MFS"/>
</dbReference>
<feature type="transmembrane region" description="Helical" evidence="7">
    <location>
        <begin position="51"/>
        <end position="76"/>
    </location>
</feature>
<evidence type="ECO:0000256" key="4">
    <source>
        <dbReference type="ARBA" id="ARBA00022692"/>
    </source>
</evidence>
<dbReference type="PROSITE" id="PS50850">
    <property type="entry name" value="MFS"/>
    <property type="match status" value="1"/>
</dbReference>
<proteinExistence type="inferred from homology"/>
<dbReference type="PANTHER" id="PTHR23514">
    <property type="entry name" value="BYPASS OF STOP CODON PROTEIN 6"/>
    <property type="match status" value="1"/>
</dbReference>
<evidence type="ECO:0000259" key="8">
    <source>
        <dbReference type="PROSITE" id="PS50850"/>
    </source>
</evidence>
<dbReference type="InterPro" id="IPR051788">
    <property type="entry name" value="MFS_Transporter"/>
</dbReference>
<organism evidence="9">
    <name type="scientific">Jonesiaceae bacterium BS-20</name>
    <dbReference type="NCBI Taxonomy" id="3120821"/>
    <lineage>
        <taxon>Bacteria</taxon>
        <taxon>Bacillati</taxon>
        <taxon>Actinomycetota</taxon>
        <taxon>Actinomycetes</taxon>
        <taxon>Micrococcales</taxon>
        <taxon>Jonesiaceae</taxon>
    </lineage>
</organism>
<keyword evidence="3" id="KW-0813">Transport</keyword>
<evidence type="ECO:0000256" key="3">
    <source>
        <dbReference type="ARBA" id="ARBA00022448"/>
    </source>
</evidence>
<dbReference type="InterPro" id="IPR020846">
    <property type="entry name" value="MFS_dom"/>
</dbReference>
<feature type="transmembrane region" description="Helical" evidence="7">
    <location>
        <begin position="119"/>
        <end position="136"/>
    </location>
</feature>
<dbReference type="GO" id="GO:0005886">
    <property type="term" value="C:plasma membrane"/>
    <property type="evidence" value="ECO:0007669"/>
    <property type="project" value="UniProtKB-SubCell"/>
</dbReference>
<dbReference type="PANTHER" id="PTHR23514:SF3">
    <property type="entry name" value="BYPASS OF STOP CODON PROTEIN 6"/>
    <property type="match status" value="1"/>
</dbReference>
<gene>
    <name evidence="9" type="ORF">V5R04_11670</name>
</gene>
<comment type="similarity">
    <text evidence="2">Belongs to the major facilitator superfamily.</text>
</comment>
<dbReference type="InterPro" id="IPR036259">
    <property type="entry name" value="MFS_trans_sf"/>
</dbReference>
<protein>
    <submittedName>
        <fullName evidence="9">MFS transporter</fullName>
    </submittedName>
</protein>
<feature type="domain" description="Major facilitator superfamily (MFS) profile" evidence="8">
    <location>
        <begin position="1"/>
        <end position="295"/>
    </location>
</feature>
<feature type="transmembrane region" description="Helical" evidence="7">
    <location>
        <begin position="88"/>
        <end position="113"/>
    </location>
</feature>
<keyword evidence="4 7" id="KW-0812">Transmembrane</keyword>
<comment type="subcellular location">
    <subcellularLocation>
        <location evidence="1">Cell membrane</location>
        <topology evidence="1">Multi-pass membrane protein</topology>
    </subcellularLocation>
</comment>
<evidence type="ECO:0000256" key="6">
    <source>
        <dbReference type="ARBA" id="ARBA00023136"/>
    </source>
</evidence>
<dbReference type="GO" id="GO:0022857">
    <property type="term" value="F:transmembrane transporter activity"/>
    <property type="evidence" value="ECO:0007669"/>
    <property type="project" value="InterPro"/>
</dbReference>
<reference evidence="9" key="1">
    <citation type="submission" date="2024-02" db="EMBL/GenBank/DDBJ databases">
        <title>Tomenella chthoni gen. nov. sp. nov., a member of the family Jonesiaceae isolated from bat guano.</title>
        <authorList>
            <person name="Miller S.L."/>
            <person name="King J."/>
            <person name="Sankaranarayanan K."/>
            <person name="Lawson P.A."/>
        </authorList>
    </citation>
    <scope>NUCLEOTIDE SEQUENCE</scope>
    <source>
        <strain evidence="9">BS-20</strain>
    </source>
</reference>
<feature type="transmembrane region" description="Helical" evidence="7">
    <location>
        <begin position="186"/>
        <end position="208"/>
    </location>
</feature>
<dbReference type="Gene3D" id="1.20.1250.20">
    <property type="entry name" value="MFS general substrate transporter like domains"/>
    <property type="match status" value="1"/>
</dbReference>
<feature type="transmembrane region" description="Helical" evidence="7">
    <location>
        <begin position="248"/>
        <end position="281"/>
    </location>
</feature>